<evidence type="ECO:0000256" key="5">
    <source>
        <dbReference type="RuleBase" id="RU000363"/>
    </source>
</evidence>
<comment type="caution">
    <text evidence="6">The sequence shown here is derived from an EMBL/GenBank/DDBJ whole genome shotgun (WGS) entry which is preliminary data.</text>
</comment>
<feature type="site" description="Transition state stabilizer" evidence="4">
    <location>
        <position position="30"/>
    </location>
</feature>
<dbReference type="InterPro" id="IPR036291">
    <property type="entry name" value="NAD(P)-bd_dom_sf"/>
</dbReference>
<keyword evidence="3 4" id="KW-0548">Nucleotidyltransferase</keyword>
<dbReference type="Pfam" id="PF00106">
    <property type="entry name" value="adh_short"/>
    <property type="match status" value="1"/>
</dbReference>
<evidence type="ECO:0000256" key="2">
    <source>
        <dbReference type="ARBA" id="ARBA00022679"/>
    </source>
</evidence>
<dbReference type="PANTHER" id="PTHR32125:SF4">
    <property type="entry name" value="2-C-METHYL-D-ERYTHRITOL 4-PHOSPHATE CYTIDYLYLTRANSFERASE, CHLOROPLASTIC"/>
    <property type="match status" value="1"/>
</dbReference>
<keyword evidence="2 4" id="KW-0808">Transferase</keyword>
<comment type="pathway">
    <text evidence="4">Isoprenoid biosynthesis; isopentenyl diphosphate biosynthesis via DXP pathway; isopentenyl diphosphate from 1-deoxy-D-xylulose 5-phosphate: step 2/6.</text>
</comment>
<keyword evidence="7" id="KW-1185">Reference proteome</keyword>
<dbReference type="CDD" id="cd05233">
    <property type="entry name" value="SDR_c"/>
    <property type="match status" value="1"/>
</dbReference>
<dbReference type="UniPathway" id="UPA00056">
    <property type="reaction ID" value="UER00093"/>
</dbReference>
<comment type="function">
    <text evidence="4">Catalyzes the formation of 4-diphosphocytidyl-2-C-methyl-D-erythritol from CTP and 2-C-methyl-D-erythritol 4-phosphate (MEP).</text>
</comment>
<dbReference type="EMBL" id="VLLL01000006">
    <property type="protein sequence ID" value="TWJ12294.1"/>
    <property type="molecule type" value="Genomic_DNA"/>
</dbReference>
<comment type="catalytic activity">
    <reaction evidence="4">
        <text>2-C-methyl-D-erythritol 4-phosphate + CTP + H(+) = 4-CDP-2-C-methyl-D-erythritol + diphosphate</text>
        <dbReference type="Rhea" id="RHEA:13429"/>
        <dbReference type="ChEBI" id="CHEBI:15378"/>
        <dbReference type="ChEBI" id="CHEBI:33019"/>
        <dbReference type="ChEBI" id="CHEBI:37563"/>
        <dbReference type="ChEBI" id="CHEBI:57823"/>
        <dbReference type="ChEBI" id="CHEBI:58262"/>
        <dbReference type="EC" id="2.7.7.60"/>
    </reaction>
</comment>
<dbReference type="CDD" id="cd02516">
    <property type="entry name" value="CDP-ME_synthetase"/>
    <property type="match status" value="1"/>
</dbReference>
<dbReference type="Gene3D" id="3.40.50.720">
    <property type="entry name" value="NAD(P)-binding Rossmann-like Domain"/>
    <property type="match status" value="1"/>
</dbReference>
<reference evidence="6 7" key="1">
    <citation type="journal article" date="2013" name="Stand. Genomic Sci.">
        <title>Genomic Encyclopedia of Type Strains, Phase I: The one thousand microbial genomes (KMG-I) project.</title>
        <authorList>
            <person name="Kyrpides N.C."/>
            <person name="Woyke T."/>
            <person name="Eisen J.A."/>
            <person name="Garrity G."/>
            <person name="Lilburn T.G."/>
            <person name="Beck B.J."/>
            <person name="Whitman W.B."/>
            <person name="Hugenholtz P."/>
            <person name="Klenk H.P."/>
        </authorList>
    </citation>
    <scope>NUCLEOTIDE SEQUENCE [LARGE SCALE GENOMIC DNA]</scope>
    <source>
        <strain evidence="6 7">DSM 45044</strain>
    </source>
</reference>
<dbReference type="PRINTS" id="PR00080">
    <property type="entry name" value="SDRFAMILY"/>
</dbReference>
<dbReference type="Gene3D" id="3.90.550.10">
    <property type="entry name" value="Spore Coat Polysaccharide Biosynthesis Protein SpsA, Chain A"/>
    <property type="match status" value="1"/>
</dbReference>
<dbReference type="FunFam" id="3.90.550.10:FF:000003">
    <property type="entry name" value="2-C-methyl-D-erythritol 4-phosphate cytidylyltransferase"/>
    <property type="match status" value="1"/>
</dbReference>
<sequence length="479" mass="51290">MMTLEHAARRTVAVILAGGTGQRFGARLPKQLLKVSGKPILEHTLAVFQASDVIDSILVMMNAEFIPEAEKIVGGGGFDKVTAVLPGGASRSETTIAALTAIGDPDCKLLLHDAVRPLVDQRILRDCVDALDRFDAVDVAIPSADTIIEVDSHDGDETITGIPDRARLRRGQTPQAFRPSVLADAYARAARDPGFTATDDCGVVRRYLPDVPIHVVNGSEHNMKVTHPIDIYLADRLFQLASHAAPEPRSPRELSEALEGRTVVVFGGSYGIGAAIADIARGHGASVVGHSRSTTGVHVERPEQVAAALEAAHREYGRVDYVVNTAGVLHKMRLDQCDDATLDAAMRVNLLAPIHIARSALPYLRETSGGLLLFTSSSYTRGRAGYSLYSSAKAGIVNLVQALADEWAEDRVRVNCVNPERTATPMRSRAFGEEPAGSLLSAEIVARNSVDVLVSNLTGHVMDVRRPFAPISPTEDAAT</sequence>
<name>A0A562V337_9ACTN</name>
<dbReference type="PANTHER" id="PTHR32125">
    <property type="entry name" value="2-C-METHYL-D-ERYTHRITOL 4-PHOSPHATE CYTIDYLYLTRANSFERASE, CHLOROPLASTIC"/>
    <property type="match status" value="1"/>
</dbReference>
<dbReference type="InterPro" id="IPR020904">
    <property type="entry name" value="Sc_DH/Rdtase_CS"/>
</dbReference>
<dbReference type="AlphaFoldDB" id="A0A562V337"/>
<comment type="similarity">
    <text evidence="4">Belongs to the IspD/TarI cytidylyltransferase family. IspD subfamily.</text>
</comment>
<dbReference type="PIRSF" id="PIRSF036586">
    <property type="entry name" value="CDP-ribitol_syn"/>
    <property type="match status" value="1"/>
</dbReference>
<protein>
    <recommendedName>
        <fullName evidence="4">2-C-methyl-D-erythritol 4-phosphate cytidylyltransferase</fullName>
        <ecNumber evidence="4">2.7.7.60</ecNumber>
    </recommendedName>
    <alternativeName>
        <fullName evidence="4">4-diphosphocytidyl-2C-methyl-D-erythritol synthase</fullName>
    </alternativeName>
    <alternativeName>
        <fullName evidence="4">MEP cytidylyltransferase</fullName>
        <shortName evidence="4">MCT</shortName>
    </alternativeName>
</protein>
<comment type="similarity">
    <text evidence="1 5">Belongs to the short-chain dehydrogenases/reductases (SDR) family.</text>
</comment>
<feature type="site" description="Transition state stabilizer" evidence="4">
    <location>
        <position position="23"/>
    </location>
</feature>
<dbReference type="InterPro" id="IPR012115">
    <property type="entry name" value="CDP-ribitol_syn"/>
</dbReference>
<evidence type="ECO:0000256" key="1">
    <source>
        <dbReference type="ARBA" id="ARBA00006484"/>
    </source>
</evidence>
<dbReference type="Proteomes" id="UP000321617">
    <property type="component" value="Unassembled WGS sequence"/>
</dbReference>
<gene>
    <name evidence="4" type="primary">ispD</name>
    <name evidence="6" type="ORF">LX16_3050</name>
</gene>
<evidence type="ECO:0000313" key="6">
    <source>
        <dbReference type="EMBL" id="TWJ12294.1"/>
    </source>
</evidence>
<feature type="site" description="Positions MEP for the nucleophilic attack" evidence="4">
    <location>
        <position position="224"/>
    </location>
</feature>
<feature type="site" description="Positions MEP for the nucleophilic attack" evidence="4">
    <location>
        <position position="165"/>
    </location>
</feature>
<keyword evidence="4" id="KW-0414">Isoprene biosynthesis</keyword>
<dbReference type="EC" id="2.7.7.60" evidence="4"/>
<dbReference type="Pfam" id="PF01128">
    <property type="entry name" value="IspD"/>
    <property type="match status" value="1"/>
</dbReference>
<dbReference type="GO" id="GO:0050518">
    <property type="term" value="F:2-C-methyl-D-erythritol 4-phosphate cytidylyltransferase activity"/>
    <property type="evidence" value="ECO:0007669"/>
    <property type="project" value="UniProtKB-UniRule"/>
</dbReference>
<dbReference type="PRINTS" id="PR00081">
    <property type="entry name" value="GDHRDH"/>
</dbReference>
<evidence type="ECO:0000256" key="4">
    <source>
        <dbReference type="HAMAP-Rule" id="MF_00108"/>
    </source>
</evidence>
<dbReference type="InterPro" id="IPR001228">
    <property type="entry name" value="IspD"/>
</dbReference>
<dbReference type="SUPFAM" id="SSF51735">
    <property type="entry name" value="NAD(P)-binding Rossmann-fold domains"/>
    <property type="match status" value="1"/>
</dbReference>
<dbReference type="InterPro" id="IPR050088">
    <property type="entry name" value="IspD/TarI_cytidylyltransf_bact"/>
</dbReference>
<organism evidence="6 7">
    <name type="scientific">Stackebrandtia albiflava</name>
    <dbReference type="NCBI Taxonomy" id="406432"/>
    <lineage>
        <taxon>Bacteria</taxon>
        <taxon>Bacillati</taxon>
        <taxon>Actinomycetota</taxon>
        <taxon>Actinomycetes</taxon>
        <taxon>Glycomycetales</taxon>
        <taxon>Glycomycetaceae</taxon>
        <taxon>Stackebrandtia</taxon>
    </lineage>
</organism>
<accession>A0A562V337</accession>
<dbReference type="GO" id="GO:0019288">
    <property type="term" value="P:isopentenyl diphosphate biosynthetic process, methylerythritol 4-phosphate pathway"/>
    <property type="evidence" value="ECO:0007669"/>
    <property type="project" value="UniProtKB-UniRule"/>
</dbReference>
<dbReference type="InterPro" id="IPR029044">
    <property type="entry name" value="Nucleotide-diphossugar_trans"/>
</dbReference>
<dbReference type="HAMAP" id="MF_00108">
    <property type="entry name" value="IspD"/>
    <property type="match status" value="1"/>
</dbReference>
<dbReference type="SUPFAM" id="SSF53448">
    <property type="entry name" value="Nucleotide-diphospho-sugar transferases"/>
    <property type="match status" value="1"/>
</dbReference>
<evidence type="ECO:0000313" key="7">
    <source>
        <dbReference type="Proteomes" id="UP000321617"/>
    </source>
</evidence>
<proteinExistence type="inferred from homology"/>
<dbReference type="PROSITE" id="PS00061">
    <property type="entry name" value="ADH_SHORT"/>
    <property type="match status" value="1"/>
</dbReference>
<evidence type="ECO:0000256" key="3">
    <source>
        <dbReference type="ARBA" id="ARBA00022695"/>
    </source>
</evidence>
<dbReference type="InterPro" id="IPR002347">
    <property type="entry name" value="SDR_fam"/>
</dbReference>
<dbReference type="InterPro" id="IPR034683">
    <property type="entry name" value="IspD/TarI"/>
</dbReference>